<dbReference type="PANTHER" id="PTHR24177:SF301">
    <property type="entry name" value="ANKYRIN REPEAT-CONTAINING DOMAIN, PGG DOMAIN PROTEIN-RELATED"/>
    <property type="match status" value="1"/>
</dbReference>
<evidence type="ECO:0000256" key="1">
    <source>
        <dbReference type="SAM" id="MobiDB-lite"/>
    </source>
</evidence>
<accession>A0AA38WFH4</accession>
<evidence type="ECO:0000256" key="2">
    <source>
        <dbReference type="SAM" id="Phobius"/>
    </source>
</evidence>
<keyword evidence="2" id="KW-0812">Transmembrane</keyword>
<feature type="region of interest" description="Disordered" evidence="1">
    <location>
        <begin position="20"/>
        <end position="79"/>
    </location>
</feature>
<keyword evidence="2" id="KW-0472">Membrane</keyword>
<feature type="transmembrane region" description="Helical" evidence="2">
    <location>
        <begin position="526"/>
        <end position="547"/>
    </location>
</feature>
<dbReference type="InterPro" id="IPR036770">
    <property type="entry name" value="Ankyrin_rpt-contain_sf"/>
</dbReference>
<feature type="transmembrane region" description="Helical" evidence="2">
    <location>
        <begin position="597"/>
        <end position="616"/>
    </location>
</feature>
<keyword evidence="2" id="KW-1133">Transmembrane helix</keyword>
<organism evidence="4 5">
    <name type="scientific">Centaurea solstitialis</name>
    <name type="common">yellow star-thistle</name>
    <dbReference type="NCBI Taxonomy" id="347529"/>
    <lineage>
        <taxon>Eukaryota</taxon>
        <taxon>Viridiplantae</taxon>
        <taxon>Streptophyta</taxon>
        <taxon>Embryophyta</taxon>
        <taxon>Tracheophyta</taxon>
        <taxon>Spermatophyta</taxon>
        <taxon>Magnoliopsida</taxon>
        <taxon>eudicotyledons</taxon>
        <taxon>Gunneridae</taxon>
        <taxon>Pentapetalae</taxon>
        <taxon>asterids</taxon>
        <taxon>campanulids</taxon>
        <taxon>Asterales</taxon>
        <taxon>Asteraceae</taxon>
        <taxon>Carduoideae</taxon>
        <taxon>Cardueae</taxon>
        <taxon>Centaureinae</taxon>
        <taxon>Centaurea</taxon>
    </lineage>
</organism>
<dbReference type="Proteomes" id="UP001172457">
    <property type="component" value="Chromosome 3"/>
</dbReference>
<dbReference type="GO" id="GO:0016020">
    <property type="term" value="C:membrane"/>
    <property type="evidence" value="ECO:0007669"/>
    <property type="project" value="TreeGrafter"/>
</dbReference>
<dbReference type="Gene3D" id="1.25.40.20">
    <property type="entry name" value="Ankyrin repeat-containing domain"/>
    <property type="match status" value="2"/>
</dbReference>
<dbReference type="SUPFAM" id="SSF48403">
    <property type="entry name" value="Ankyrin repeat"/>
    <property type="match status" value="1"/>
</dbReference>
<feature type="transmembrane region" description="Helical" evidence="2">
    <location>
        <begin position="488"/>
        <end position="506"/>
    </location>
</feature>
<feature type="compositionally biased region" description="Basic and acidic residues" evidence="1">
    <location>
        <begin position="31"/>
        <end position="68"/>
    </location>
</feature>
<keyword evidence="5" id="KW-1185">Reference proteome</keyword>
<dbReference type="Pfam" id="PF13962">
    <property type="entry name" value="PGG"/>
    <property type="match status" value="1"/>
</dbReference>
<feature type="domain" description="PGG" evidence="3">
    <location>
        <begin position="478"/>
        <end position="591"/>
    </location>
</feature>
<proteinExistence type="predicted"/>
<protein>
    <recommendedName>
        <fullName evidence="3">PGG domain-containing protein</fullName>
    </recommendedName>
</protein>
<comment type="caution">
    <text evidence="4">The sequence shown here is derived from an EMBL/GenBank/DDBJ whole genome shotgun (WGS) entry which is preliminary data.</text>
</comment>
<feature type="transmembrane region" description="Helical" evidence="2">
    <location>
        <begin position="567"/>
        <end position="591"/>
    </location>
</feature>
<dbReference type="AlphaFoldDB" id="A0AA38WFH4"/>
<dbReference type="InterPro" id="IPR002110">
    <property type="entry name" value="Ankyrin_rpt"/>
</dbReference>
<evidence type="ECO:0000259" key="3">
    <source>
        <dbReference type="Pfam" id="PF13962"/>
    </source>
</evidence>
<dbReference type="InterPro" id="IPR026961">
    <property type="entry name" value="PGG_dom"/>
</dbReference>
<evidence type="ECO:0000313" key="5">
    <source>
        <dbReference type="Proteomes" id="UP001172457"/>
    </source>
</evidence>
<dbReference type="Pfam" id="PF12796">
    <property type="entry name" value="Ank_2"/>
    <property type="match status" value="1"/>
</dbReference>
<name>A0AA38WFH4_9ASTR</name>
<gene>
    <name evidence="4" type="ORF">OSB04_013941</name>
</gene>
<dbReference type="EMBL" id="JARYMX010000003">
    <property type="protein sequence ID" value="KAJ9559327.1"/>
    <property type="molecule type" value="Genomic_DNA"/>
</dbReference>
<sequence length="651" mass="74407">MAIGMYDDMDEEEAKAFKAMQAKAVAKRNKPLPDSRRDTHPENPEHKDISPPDSRRDTHPENPEHKDISPPANHHPCGDLLDQGKRIEYINICLPLYQASVIGDWEAVENILSISPEFEDDLLGYSITEGKDTPLHIGVYSQSIKFVENLVNQMTDQQLALQDIYGRTPLYCAAGVGDVDMVRVMVQRRPQLVTIRDKSGTLPITMAALFGKRDMVAYLYGWNKSMAANNGWKDEDIHKVFLKCIQADLFDSAIKILDDNNETGFPKQHCAREVLYKLARKTYAFKDKKSWKNSIITWMRPTKESSVAIQLLRKICKNILERPTDEINEILKGPFSQQTPFIAAEMGNTKFLVELIRGYPELMWKENDNKQNIFHIAVSHRYESIYNLLYEMGSMHNYMTHHKDKDGNNMLHLLGILKTKTPHEDVSGAVFQMQRELLWFKEVDSKVPTYCREEKNHDGRTPLQLFIENHQDMASKGEKWMKETANQCMVVAALVTTVVFSAAFTIPGGYDQSNGLPVFLKDGPFMAFVMLDAISLILSSASILMFLSILTSRYAQEDFLVSLPKKLMIGLTTLFLSIITMMVAFSVSFYVLYPKKFISVPIIISVGALVPIFLYMKLQFPLLVDTYGSTFGSRYLFKPKTRVLFYRHPRF</sequence>
<reference evidence="4" key="1">
    <citation type="submission" date="2023-03" db="EMBL/GenBank/DDBJ databases">
        <title>Chromosome-scale reference genome and RAD-based genetic map of yellow starthistle (Centaurea solstitialis) reveal putative structural variation and QTLs associated with invader traits.</title>
        <authorList>
            <person name="Reatini B."/>
            <person name="Cang F.A."/>
            <person name="Jiang Q."/>
            <person name="Mckibben M.T.W."/>
            <person name="Barker M.S."/>
            <person name="Rieseberg L.H."/>
            <person name="Dlugosch K.M."/>
        </authorList>
    </citation>
    <scope>NUCLEOTIDE SEQUENCE</scope>
    <source>
        <strain evidence="4">CAN-66</strain>
        <tissue evidence="4">Leaf</tissue>
    </source>
</reference>
<dbReference type="PANTHER" id="PTHR24177">
    <property type="entry name" value="CASKIN"/>
    <property type="match status" value="1"/>
</dbReference>
<evidence type="ECO:0000313" key="4">
    <source>
        <dbReference type="EMBL" id="KAJ9559327.1"/>
    </source>
</evidence>
<dbReference type="SMART" id="SM00248">
    <property type="entry name" value="ANK"/>
    <property type="match status" value="5"/>
</dbReference>